<dbReference type="PANTHER" id="PTHR23150:SF26">
    <property type="entry name" value="GENERIC METHYLTRANSFERASE"/>
    <property type="match status" value="1"/>
</dbReference>
<dbReference type="InterPro" id="IPR027625">
    <property type="entry name" value="OvoA_Cterm"/>
</dbReference>
<dbReference type="Proteomes" id="UP000732105">
    <property type="component" value="Unassembled WGS sequence"/>
</dbReference>
<dbReference type="InterPro" id="IPR027577">
    <property type="entry name" value="OvoA_Nterm"/>
</dbReference>
<dbReference type="Gene3D" id="3.90.1580.10">
    <property type="entry name" value="paralog of FGE (formylglycine-generating enzyme)"/>
    <property type="match status" value="1"/>
</dbReference>
<protein>
    <submittedName>
        <fullName evidence="4">5-histidylcysteine sulfoxide synthase</fullName>
    </submittedName>
</protein>
<dbReference type="NCBIfam" id="TIGR04344">
    <property type="entry name" value="ovoA_Nterm"/>
    <property type="match status" value="1"/>
</dbReference>
<dbReference type="RefSeq" id="WP_171595408.1">
    <property type="nucleotide sequence ID" value="NZ_RZNH01000014.1"/>
</dbReference>
<accession>A0ABX1WVN0</accession>
<proteinExistence type="predicted"/>
<dbReference type="InterPro" id="IPR025714">
    <property type="entry name" value="Methyltranfer_dom"/>
</dbReference>
<keyword evidence="1" id="KW-0812">Transmembrane</keyword>
<evidence type="ECO:0000259" key="3">
    <source>
        <dbReference type="Pfam" id="PF13847"/>
    </source>
</evidence>
<dbReference type="Pfam" id="PF13847">
    <property type="entry name" value="Methyltransf_31"/>
    <property type="match status" value="1"/>
</dbReference>
<gene>
    <name evidence="4" type="primary">ovoA</name>
    <name evidence="4" type="ORF">ELS83_09820</name>
</gene>
<evidence type="ECO:0000313" key="4">
    <source>
        <dbReference type="EMBL" id="NOU60122.1"/>
    </source>
</evidence>
<keyword evidence="1" id="KW-1133">Transmembrane helix</keyword>
<dbReference type="InterPro" id="IPR016187">
    <property type="entry name" value="CTDL_fold"/>
</dbReference>
<dbReference type="InterPro" id="IPR051043">
    <property type="entry name" value="Sulfatase_Mod_Factor_Kinase"/>
</dbReference>
<keyword evidence="5" id="KW-1185">Reference proteome</keyword>
<keyword evidence="1" id="KW-0472">Membrane</keyword>
<sequence length="711" mass="83253">MNNATKIAEYQNILHTKSPILNEGTPEEKRAEILSYFQSTWELDDRLYDCLKTEEAFYMRADPLRHPLIFYIGHTATFFINKLILAGILKQRINPKLESMFAVGVDEMSWDDLNEQHYDWPKLVEVKEYRKQVKQVIEKLIQELPIQMPIDWDSQFWVLLMGIEHQRIHIETSSVLIRQLPIDQVQNIDLFETCKESGVAPENELISVASGRVKIGKEREAALYGWDNEFGSFKTEINSFNASKYLVSNQEFKAFVDDRAYENPEWWTEEGWNWVQYKKCSFPFFWLKDGENWKLRLVSEEIDMPWNWPVEVNYLEAKAFCNWKSAQSGKKLRMPSEAEYYRLYDSVNIPDQPDWEKAPGNINLEHFASSCPVDRFESAGFYDVVGNVWQWTEMPISGLDGFEVHPFYDDFSTPTFDAKHNLIKGGSWISTGNLAIRDSRYAFRRHFFQHAGFRYIESDEEVEIKSDYYETDELVSQYCEFQYGEKYFGVENYALSCIGLIEKHLKGFDESKALDLGCATGRMTFELAKHFKQVTGLDFSARFIRIGTELKETGKLNYLRQEEGQLNSYQECKLSDFGLDAYREKVEFFQADACNLKALFTGYDLVFAGNLIDRLYDPKKFLADISTRINRNGLLVLTSPYTWLEEFTEAEKWIGGFRKDGEPYSTLQGLKDLLSDQFELLEDPIDVPFVIRETSRKYQHTVAEMTIWRKR</sequence>
<comment type="caution">
    <text evidence="4">The sequence shown here is derived from an EMBL/GenBank/DDBJ whole genome shotgun (WGS) entry which is preliminary data.</text>
</comment>
<evidence type="ECO:0000259" key="2">
    <source>
        <dbReference type="Pfam" id="PF03781"/>
    </source>
</evidence>
<dbReference type="Gene3D" id="3.40.50.150">
    <property type="entry name" value="Vaccinia Virus protein VP39"/>
    <property type="match status" value="1"/>
</dbReference>
<reference evidence="4 5" key="1">
    <citation type="submission" date="2018-12" db="EMBL/GenBank/DDBJ databases">
        <title>Marinifilum JC070 sp. nov., a marine bacterium isolated from Yongle Blue Hole in the South China Sea.</title>
        <authorList>
            <person name="Fu T."/>
        </authorList>
    </citation>
    <scope>NUCLEOTIDE SEQUENCE [LARGE SCALE GENOMIC DNA]</scope>
    <source>
        <strain evidence="4 5">JC070</strain>
    </source>
</reference>
<dbReference type="InterPro" id="IPR029063">
    <property type="entry name" value="SAM-dependent_MTases_sf"/>
</dbReference>
<feature type="domain" description="Methyltransferase" evidence="3">
    <location>
        <begin position="510"/>
        <end position="643"/>
    </location>
</feature>
<dbReference type="EMBL" id="RZNH01000014">
    <property type="protein sequence ID" value="NOU60122.1"/>
    <property type="molecule type" value="Genomic_DNA"/>
</dbReference>
<organism evidence="4 5">
    <name type="scientific">Marinifilum caeruleilacunae</name>
    <dbReference type="NCBI Taxonomy" id="2499076"/>
    <lineage>
        <taxon>Bacteria</taxon>
        <taxon>Pseudomonadati</taxon>
        <taxon>Bacteroidota</taxon>
        <taxon>Bacteroidia</taxon>
        <taxon>Marinilabiliales</taxon>
        <taxon>Marinifilaceae</taxon>
    </lineage>
</organism>
<dbReference type="SUPFAM" id="SSF53335">
    <property type="entry name" value="S-adenosyl-L-methionine-dependent methyltransferases"/>
    <property type="match status" value="1"/>
</dbReference>
<dbReference type="CDD" id="cd02440">
    <property type="entry name" value="AdoMet_MTases"/>
    <property type="match status" value="1"/>
</dbReference>
<evidence type="ECO:0000256" key="1">
    <source>
        <dbReference type="SAM" id="Phobius"/>
    </source>
</evidence>
<feature type="domain" description="Sulfatase-modifying factor enzyme-like" evidence="2">
    <location>
        <begin position="203"/>
        <end position="455"/>
    </location>
</feature>
<name>A0ABX1WVN0_9BACT</name>
<dbReference type="InterPro" id="IPR042095">
    <property type="entry name" value="SUMF_sf"/>
</dbReference>
<dbReference type="Pfam" id="PF03781">
    <property type="entry name" value="FGE-sulfatase"/>
    <property type="match status" value="1"/>
</dbReference>
<dbReference type="InterPro" id="IPR005532">
    <property type="entry name" value="SUMF_dom"/>
</dbReference>
<dbReference type="PANTHER" id="PTHR23150">
    <property type="entry name" value="SULFATASE MODIFYING FACTOR 1, 2"/>
    <property type="match status" value="1"/>
</dbReference>
<dbReference type="NCBIfam" id="TIGR04345">
    <property type="entry name" value="ovoA_Cterm"/>
    <property type="match status" value="1"/>
</dbReference>
<evidence type="ECO:0000313" key="5">
    <source>
        <dbReference type="Proteomes" id="UP000732105"/>
    </source>
</evidence>
<feature type="transmembrane region" description="Helical" evidence="1">
    <location>
        <begin position="68"/>
        <end position="89"/>
    </location>
</feature>
<dbReference type="SUPFAM" id="SSF56436">
    <property type="entry name" value="C-type lectin-like"/>
    <property type="match status" value="1"/>
</dbReference>